<feature type="domain" description="ABC transporter" evidence="9">
    <location>
        <begin position="337"/>
        <end position="577"/>
    </location>
</feature>
<dbReference type="EMBL" id="MGKP01000027">
    <property type="protein sequence ID" value="OGN27807.1"/>
    <property type="molecule type" value="Genomic_DNA"/>
</dbReference>
<dbReference type="GO" id="GO:0005524">
    <property type="term" value="F:ATP binding"/>
    <property type="evidence" value="ECO:0007669"/>
    <property type="project" value="UniProtKB-KW"/>
</dbReference>
<feature type="transmembrane region" description="Helical" evidence="8">
    <location>
        <begin position="55"/>
        <end position="77"/>
    </location>
</feature>
<keyword evidence="6 8" id="KW-1133">Transmembrane helix</keyword>
<feature type="transmembrane region" description="Helical" evidence="8">
    <location>
        <begin position="245"/>
        <end position="263"/>
    </location>
</feature>
<dbReference type="InterPro" id="IPR027417">
    <property type="entry name" value="P-loop_NTPase"/>
</dbReference>
<evidence type="ECO:0000256" key="7">
    <source>
        <dbReference type="ARBA" id="ARBA00023136"/>
    </source>
</evidence>
<comment type="subcellular location">
    <subcellularLocation>
        <location evidence="1">Cell membrane</location>
        <topology evidence="1">Multi-pass membrane protein</topology>
    </subcellularLocation>
</comment>
<proteinExistence type="predicted"/>
<feature type="transmembrane region" description="Helical" evidence="8">
    <location>
        <begin position="138"/>
        <end position="155"/>
    </location>
</feature>
<evidence type="ECO:0000256" key="4">
    <source>
        <dbReference type="ARBA" id="ARBA00022741"/>
    </source>
</evidence>
<name>A0A1F8GQT1_9BACT</name>
<evidence type="ECO:0000256" key="2">
    <source>
        <dbReference type="ARBA" id="ARBA00022448"/>
    </source>
</evidence>
<dbReference type="PROSITE" id="PS50893">
    <property type="entry name" value="ABC_TRANSPORTER_2"/>
    <property type="match status" value="1"/>
</dbReference>
<reference evidence="11 12" key="1">
    <citation type="journal article" date="2016" name="Nat. Commun.">
        <title>Thousands of microbial genomes shed light on interconnected biogeochemical processes in an aquifer system.</title>
        <authorList>
            <person name="Anantharaman K."/>
            <person name="Brown C.T."/>
            <person name="Hug L.A."/>
            <person name="Sharon I."/>
            <person name="Castelle C.J."/>
            <person name="Probst A.J."/>
            <person name="Thomas B.C."/>
            <person name="Singh A."/>
            <person name="Wilkins M.J."/>
            <person name="Karaoz U."/>
            <person name="Brodie E.L."/>
            <person name="Williams K.H."/>
            <person name="Hubbard S.S."/>
            <person name="Banfield J.F."/>
        </authorList>
    </citation>
    <scope>NUCLEOTIDE SEQUENCE [LARGE SCALE GENOMIC DNA]</scope>
</reference>
<evidence type="ECO:0000259" key="10">
    <source>
        <dbReference type="PROSITE" id="PS50929"/>
    </source>
</evidence>
<keyword evidence="2" id="KW-0813">Transport</keyword>
<keyword evidence="3 8" id="KW-0812">Transmembrane</keyword>
<dbReference type="PROSITE" id="PS00211">
    <property type="entry name" value="ABC_TRANSPORTER_1"/>
    <property type="match status" value="1"/>
</dbReference>
<evidence type="ECO:0000256" key="5">
    <source>
        <dbReference type="ARBA" id="ARBA00022840"/>
    </source>
</evidence>
<evidence type="ECO:0000256" key="8">
    <source>
        <dbReference type="SAM" id="Phobius"/>
    </source>
</evidence>
<dbReference type="Proteomes" id="UP000179047">
    <property type="component" value="Unassembled WGS sequence"/>
</dbReference>
<dbReference type="GO" id="GO:0005886">
    <property type="term" value="C:plasma membrane"/>
    <property type="evidence" value="ECO:0007669"/>
    <property type="project" value="UniProtKB-SubCell"/>
</dbReference>
<evidence type="ECO:0000256" key="3">
    <source>
        <dbReference type="ARBA" id="ARBA00022692"/>
    </source>
</evidence>
<dbReference type="InterPro" id="IPR036640">
    <property type="entry name" value="ABC1_TM_sf"/>
</dbReference>
<dbReference type="FunFam" id="3.40.50.300:FF:000287">
    <property type="entry name" value="Multidrug ABC transporter ATP-binding protein"/>
    <property type="match status" value="1"/>
</dbReference>
<feature type="transmembrane region" description="Helical" evidence="8">
    <location>
        <begin position="161"/>
        <end position="184"/>
    </location>
</feature>
<protein>
    <recommendedName>
        <fullName evidence="13">ABC transporter</fullName>
    </recommendedName>
</protein>
<feature type="transmembrane region" description="Helical" evidence="8">
    <location>
        <begin position="31"/>
        <end position="49"/>
    </location>
</feature>
<dbReference type="PANTHER" id="PTHR24221">
    <property type="entry name" value="ATP-BINDING CASSETTE SUB-FAMILY B"/>
    <property type="match status" value="1"/>
</dbReference>
<dbReference type="PANTHER" id="PTHR24221:SF654">
    <property type="entry name" value="ATP-BINDING CASSETTE SUB-FAMILY B MEMBER 6"/>
    <property type="match status" value="1"/>
</dbReference>
<dbReference type="SUPFAM" id="SSF90123">
    <property type="entry name" value="ABC transporter transmembrane region"/>
    <property type="match status" value="1"/>
</dbReference>
<keyword evidence="4" id="KW-0547">Nucleotide-binding</keyword>
<dbReference type="Pfam" id="PF00664">
    <property type="entry name" value="ABC_membrane"/>
    <property type="match status" value="1"/>
</dbReference>
<dbReference type="Pfam" id="PF00005">
    <property type="entry name" value="ABC_tran"/>
    <property type="match status" value="1"/>
</dbReference>
<accession>A0A1F8GQT1</accession>
<evidence type="ECO:0000256" key="6">
    <source>
        <dbReference type="ARBA" id="ARBA00022989"/>
    </source>
</evidence>
<dbReference type="SUPFAM" id="SSF52540">
    <property type="entry name" value="P-loop containing nucleoside triphosphate hydrolases"/>
    <property type="match status" value="1"/>
</dbReference>
<evidence type="ECO:0000313" key="11">
    <source>
        <dbReference type="EMBL" id="OGN27807.1"/>
    </source>
</evidence>
<organism evidence="11 12">
    <name type="scientific">Candidatus Yanofskybacteria bacterium RIFCSPLOWO2_01_FULL_49_25</name>
    <dbReference type="NCBI Taxonomy" id="1802701"/>
    <lineage>
        <taxon>Bacteria</taxon>
        <taxon>Candidatus Yanofskyibacteriota</taxon>
    </lineage>
</organism>
<gene>
    <name evidence="11" type="ORF">A3A33_00530</name>
</gene>
<dbReference type="InterPro" id="IPR003593">
    <property type="entry name" value="AAA+_ATPase"/>
</dbReference>
<evidence type="ECO:0000259" key="9">
    <source>
        <dbReference type="PROSITE" id="PS50893"/>
    </source>
</evidence>
<sequence>MNREVYAHLLNTFGRRPGTWLGVAFEIIRSLLVRIYVVVLMARTVMALAEMNFDLAWHYTLLTLGVYILGAVAGIATELISFNNEDMVYEQLSMRFYSKLTTKDLSFYRDHQTGYLTSAFRQYLDGMINLMRLFRGEGLKVLISLTVPVVVMWVANWKVGMISLAVVMVQFIYVSWSSSLALEYRKKSHEIYKRVTGEVSDIITNIVAHKSGGNGVSANKKIADMIHEEAETFWQRYKITYSLELPRNIISSLGITLAFYFVIHSIYQGPASIGLMVLTLTYMFQIVRNVADLPNIITNHDDQVARIYPNLKYIHDTYENIKDPITSKHIAIGKGEISIEHVEFSYPSHSGTGARIEVFQDLNLAIAGGEQVGIVGLSGAGKSTLANLLMRFDEITSGTIKIDGTDIRDVNQSDLRSHIAYVPQEPLLFHRTIRENIAYFKEHASDEEIAIAARTAHAHEFIDILPERYETIVGERGIKLSGGQKQRIVIARAILKNAPIIIFDEATSALDSESEQIIQRAMPEIIGKQTAIIIAHRLSTIANLDRIVVMDHGRIIEEGTHDQLLALKGRYSSLWQKQTLGE</sequence>
<dbReference type="GO" id="GO:0140359">
    <property type="term" value="F:ABC-type transporter activity"/>
    <property type="evidence" value="ECO:0007669"/>
    <property type="project" value="InterPro"/>
</dbReference>
<dbReference type="Gene3D" id="3.40.50.300">
    <property type="entry name" value="P-loop containing nucleotide triphosphate hydrolases"/>
    <property type="match status" value="1"/>
</dbReference>
<dbReference type="InterPro" id="IPR011527">
    <property type="entry name" value="ABC1_TM_dom"/>
</dbReference>
<dbReference type="InterPro" id="IPR017871">
    <property type="entry name" value="ABC_transporter-like_CS"/>
</dbReference>
<evidence type="ECO:0000313" key="12">
    <source>
        <dbReference type="Proteomes" id="UP000179047"/>
    </source>
</evidence>
<evidence type="ECO:0008006" key="13">
    <source>
        <dbReference type="Google" id="ProtNLM"/>
    </source>
</evidence>
<dbReference type="InterPro" id="IPR039421">
    <property type="entry name" value="Type_1_exporter"/>
</dbReference>
<dbReference type="GO" id="GO:0016887">
    <property type="term" value="F:ATP hydrolysis activity"/>
    <property type="evidence" value="ECO:0007669"/>
    <property type="project" value="InterPro"/>
</dbReference>
<dbReference type="SMART" id="SM00382">
    <property type="entry name" value="AAA"/>
    <property type="match status" value="1"/>
</dbReference>
<keyword evidence="7 8" id="KW-0472">Membrane</keyword>
<feature type="domain" description="ABC transmembrane type-1" evidence="10">
    <location>
        <begin position="47"/>
        <end position="299"/>
    </location>
</feature>
<dbReference type="Gene3D" id="1.20.1560.10">
    <property type="entry name" value="ABC transporter type 1, transmembrane domain"/>
    <property type="match status" value="1"/>
</dbReference>
<dbReference type="STRING" id="1802701.A3A33_00530"/>
<evidence type="ECO:0000256" key="1">
    <source>
        <dbReference type="ARBA" id="ARBA00004651"/>
    </source>
</evidence>
<comment type="caution">
    <text evidence="11">The sequence shown here is derived from an EMBL/GenBank/DDBJ whole genome shotgun (WGS) entry which is preliminary data.</text>
</comment>
<dbReference type="PROSITE" id="PS50929">
    <property type="entry name" value="ABC_TM1F"/>
    <property type="match status" value="1"/>
</dbReference>
<dbReference type="InterPro" id="IPR003439">
    <property type="entry name" value="ABC_transporter-like_ATP-bd"/>
</dbReference>
<keyword evidence="5" id="KW-0067">ATP-binding</keyword>
<dbReference type="AlphaFoldDB" id="A0A1F8GQT1"/>